<reference evidence="1 2" key="1">
    <citation type="journal article" date="2014" name="PLoS Genet.">
        <title>The Genome of Spironucleus salmonicida Highlights a Fish Pathogen Adapted to Fluctuating Environments.</title>
        <authorList>
            <person name="Xu F."/>
            <person name="Jerlstrom-Hultqvist J."/>
            <person name="Einarsson E."/>
            <person name="Astvaldsson A."/>
            <person name="Svard S.G."/>
            <person name="Andersson J.O."/>
        </authorList>
    </citation>
    <scope>NUCLEOTIDE SEQUENCE [LARGE SCALE GENOMIC DNA]</scope>
    <source>
        <strain evidence="1 2">ATCC 50377</strain>
    </source>
</reference>
<proteinExistence type="predicted"/>
<dbReference type="RefSeq" id="XP_067767664.1">
    <property type="nucleotide sequence ID" value="XM_067904182.1"/>
</dbReference>
<dbReference type="EMBL" id="AUWU02000001">
    <property type="protein sequence ID" value="KAH0576891.1"/>
    <property type="molecule type" value="Genomic_DNA"/>
</dbReference>
<sequence length="113" mass="13762">MNGKVLNFSQLRYMNQEEEIELQLTSNFYRSGMFKSLHYQRQQCTSFKQTKEYNTKNKPYINQRKTAIESLQFYSYENRVKCAQLKSKQYLSVNTKKSKDFDFDLWDIMFEET</sequence>
<name>A0A9P8S1N1_9EUKA</name>
<protein>
    <submittedName>
        <fullName evidence="1">Uncharacterized protein</fullName>
    </submittedName>
</protein>
<dbReference type="KEGG" id="ssao:94294260"/>
<organism evidence="1 2">
    <name type="scientific">Spironucleus salmonicida</name>
    <dbReference type="NCBI Taxonomy" id="348837"/>
    <lineage>
        <taxon>Eukaryota</taxon>
        <taxon>Metamonada</taxon>
        <taxon>Diplomonadida</taxon>
        <taxon>Hexamitidae</taxon>
        <taxon>Hexamitinae</taxon>
        <taxon>Spironucleus</taxon>
    </lineage>
</organism>
<dbReference type="Proteomes" id="UP000018208">
    <property type="component" value="Unassembled WGS sequence"/>
</dbReference>
<keyword evidence="2" id="KW-1185">Reference proteome</keyword>
<gene>
    <name evidence="1" type="ORF">SS50377_20237</name>
</gene>
<comment type="caution">
    <text evidence="1">The sequence shown here is derived from an EMBL/GenBank/DDBJ whole genome shotgun (WGS) entry which is preliminary data.</text>
</comment>
<evidence type="ECO:0000313" key="2">
    <source>
        <dbReference type="Proteomes" id="UP000018208"/>
    </source>
</evidence>
<dbReference type="AlphaFoldDB" id="A0A9P8S1N1"/>
<evidence type="ECO:0000313" key="1">
    <source>
        <dbReference type="EMBL" id="KAH0576891.1"/>
    </source>
</evidence>
<accession>A0A9P8S1N1</accession>
<dbReference type="GeneID" id="94294260"/>